<comment type="function">
    <text evidence="9">Involved in the synthesis of glucuronoxylan hemicellulose in secondary cell walls.</text>
</comment>
<accession>A0ABP0TDK2</accession>
<evidence type="ECO:0000256" key="8">
    <source>
        <dbReference type="ARBA" id="ARBA00023180"/>
    </source>
</evidence>
<name>A0ABP0TDK2_9BRYO</name>
<proteinExistence type="inferred from homology"/>
<sequence length="527" mass="58613">MKKVTGSSHRLARMRSKNRSGFNSEQASETSSRLMPVSHFRVFIQCMFCIGTLILGFRLTTESSFLKASFQNPEASFTRISARTDSSASTGTESQFDLQLRREFANGSKGSRLAYNGTIVHSSGGVRVDVGRHAILIRPWPHPDPFEVLHAHHLIKRVQLEQQQLYGSKESKPIIAITTTFVRTFQAVHLTGLLHTLSVIPVPVTWIVMEAGGVTNETAHFLSLAHVHRLLHLGFDIPMPAGLNERSKLEAQMRVEGLRYVQKEKLEGVVVFADEGNIHSLEFFTEAQKVEWVGAVSVGLLGFAGFEESPQSGIVHVHDGRVEARGNHILLAARQAAAAPRFEPQVQGPACDSNGNLIGWHIFDPLPLEGEVHKGMRAAQNRRLEWANFVLNARAVWKTEGNQPEWIRSWDEWANPEDGSTPDIKAIVRSDQWVKVLGNCGRKVLLWWLRAEARADSKHPNKWILDESLEIIVPAKSTPWPRRPVRRAAPPPPAPAGGTGMKHGAGSRVSSGKVRRPKRKQDQTNVS</sequence>
<comment type="similarity">
    <text evidence="2 9">Belongs to the glycosyltransferase 43 family.</text>
</comment>
<evidence type="ECO:0000256" key="10">
    <source>
        <dbReference type="SAM" id="MobiDB-lite"/>
    </source>
</evidence>
<keyword evidence="3 9" id="KW-0808">Transferase</keyword>
<feature type="compositionally biased region" description="Polar residues" evidence="10">
    <location>
        <begin position="19"/>
        <end position="28"/>
    </location>
</feature>
<evidence type="ECO:0000256" key="9">
    <source>
        <dbReference type="RuleBase" id="RU363127"/>
    </source>
</evidence>
<gene>
    <name evidence="11" type="ORF">CSSPTR1EN2_LOCUS2226</name>
</gene>
<protein>
    <recommendedName>
        <fullName evidence="9">Glycosyltransferases</fullName>
        <ecNumber evidence="9">2.4.-.-</ecNumber>
    </recommendedName>
</protein>
<reference evidence="11" key="1">
    <citation type="submission" date="2024-02" db="EMBL/GenBank/DDBJ databases">
        <authorList>
            <consortium name="ELIXIR-Norway"/>
            <consortium name="Elixir Norway"/>
        </authorList>
    </citation>
    <scope>NUCLEOTIDE SEQUENCE</scope>
</reference>
<evidence type="ECO:0000256" key="3">
    <source>
        <dbReference type="ARBA" id="ARBA00022679"/>
    </source>
</evidence>
<comment type="subcellular location">
    <subcellularLocation>
        <location evidence="1 9">Golgi apparatus membrane</location>
        <topology evidence="1 9">Single-pass type II membrane protein</topology>
    </subcellularLocation>
</comment>
<evidence type="ECO:0000256" key="1">
    <source>
        <dbReference type="ARBA" id="ARBA00004323"/>
    </source>
</evidence>
<evidence type="ECO:0000256" key="7">
    <source>
        <dbReference type="ARBA" id="ARBA00023136"/>
    </source>
</evidence>
<evidence type="ECO:0000313" key="11">
    <source>
        <dbReference type="EMBL" id="CAK9193838.1"/>
    </source>
</evidence>
<dbReference type="Proteomes" id="UP001497512">
    <property type="component" value="Chromosome 10"/>
</dbReference>
<dbReference type="EMBL" id="OZ019902">
    <property type="protein sequence ID" value="CAK9193838.1"/>
    <property type="molecule type" value="Genomic_DNA"/>
</dbReference>
<feature type="transmembrane region" description="Helical" evidence="9">
    <location>
        <begin position="42"/>
        <end position="60"/>
    </location>
</feature>
<feature type="region of interest" description="Disordered" evidence="10">
    <location>
        <begin position="1"/>
        <end position="28"/>
    </location>
</feature>
<evidence type="ECO:0000313" key="12">
    <source>
        <dbReference type="Proteomes" id="UP001497512"/>
    </source>
</evidence>
<keyword evidence="6 9" id="KW-1133">Transmembrane helix</keyword>
<evidence type="ECO:0000256" key="4">
    <source>
        <dbReference type="ARBA" id="ARBA00022692"/>
    </source>
</evidence>
<dbReference type="EC" id="2.4.-.-" evidence="9"/>
<dbReference type="SUPFAM" id="SSF53448">
    <property type="entry name" value="Nucleotide-diphospho-sugar transferases"/>
    <property type="match status" value="1"/>
</dbReference>
<keyword evidence="9" id="KW-0333">Golgi apparatus</keyword>
<keyword evidence="12" id="KW-1185">Reference proteome</keyword>
<dbReference type="PANTHER" id="PTHR10896:SF17">
    <property type="entry name" value="BETA-1,4-XYLOSYLTRANSFERASE IRX14H-RELATED"/>
    <property type="match status" value="1"/>
</dbReference>
<dbReference type="PANTHER" id="PTHR10896">
    <property type="entry name" value="GALACTOSYLGALACTOSYLXYLOSYLPROTEIN 3-BETA-GLUCURONOSYLTRANSFERASE BETA-1,3-GLUCURONYLTRANSFERASE"/>
    <property type="match status" value="1"/>
</dbReference>
<keyword evidence="8" id="KW-0325">Glycoprotein</keyword>
<evidence type="ECO:0000256" key="2">
    <source>
        <dbReference type="ARBA" id="ARBA00007706"/>
    </source>
</evidence>
<keyword evidence="4 9" id="KW-0812">Transmembrane</keyword>
<keyword evidence="9" id="KW-0961">Cell wall biogenesis/degradation</keyword>
<dbReference type="Pfam" id="PF03360">
    <property type="entry name" value="Glyco_transf_43"/>
    <property type="match status" value="1"/>
</dbReference>
<keyword evidence="5 9" id="KW-0735">Signal-anchor</keyword>
<dbReference type="InterPro" id="IPR029044">
    <property type="entry name" value="Nucleotide-diphossugar_trans"/>
</dbReference>
<evidence type="ECO:0000256" key="5">
    <source>
        <dbReference type="ARBA" id="ARBA00022968"/>
    </source>
</evidence>
<evidence type="ECO:0000256" key="6">
    <source>
        <dbReference type="ARBA" id="ARBA00022989"/>
    </source>
</evidence>
<keyword evidence="7 9" id="KW-0472">Membrane</keyword>
<dbReference type="Gene3D" id="3.90.550.10">
    <property type="entry name" value="Spore Coat Polysaccharide Biosynthesis Protein SpsA, Chain A"/>
    <property type="match status" value="1"/>
</dbReference>
<organism evidence="11 12">
    <name type="scientific">Sphagnum troendelagicum</name>
    <dbReference type="NCBI Taxonomy" id="128251"/>
    <lineage>
        <taxon>Eukaryota</taxon>
        <taxon>Viridiplantae</taxon>
        <taxon>Streptophyta</taxon>
        <taxon>Embryophyta</taxon>
        <taxon>Bryophyta</taxon>
        <taxon>Sphagnophytina</taxon>
        <taxon>Sphagnopsida</taxon>
        <taxon>Sphagnales</taxon>
        <taxon>Sphagnaceae</taxon>
        <taxon>Sphagnum</taxon>
    </lineage>
</organism>
<feature type="region of interest" description="Disordered" evidence="10">
    <location>
        <begin position="480"/>
        <end position="527"/>
    </location>
</feature>
<dbReference type="InterPro" id="IPR005027">
    <property type="entry name" value="Glyco_trans_43"/>
</dbReference>